<dbReference type="InParanoid" id="A0A2J6T1V3"/>
<dbReference type="InterPro" id="IPR029044">
    <property type="entry name" value="Nucleotide-diphossugar_trans"/>
</dbReference>
<feature type="region of interest" description="Disordered" evidence="1">
    <location>
        <begin position="168"/>
        <end position="188"/>
    </location>
</feature>
<dbReference type="CDD" id="cd02537">
    <property type="entry name" value="GT8_Glycogenin"/>
    <property type="match status" value="1"/>
</dbReference>
<dbReference type="RefSeq" id="XP_024733827.1">
    <property type="nucleotide sequence ID" value="XM_024875247.1"/>
</dbReference>
<proteinExistence type="predicted"/>
<keyword evidence="3" id="KW-1185">Reference proteome</keyword>
<evidence type="ECO:0000313" key="3">
    <source>
        <dbReference type="Proteomes" id="UP000235371"/>
    </source>
</evidence>
<keyword evidence="2" id="KW-0808">Transferase</keyword>
<accession>A0A2J6T1V3</accession>
<dbReference type="InterPro" id="IPR050587">
    <property type="entry name" value="GNT1/Glycosyltrans_8"/>
</dbReference>
<dbReference type="InterPro" id="IPR002495">
    <property type="entry name" value="Glyco_trans_8"/>
</dbReference>
<gene>
    <name evidence="2" type="ORF">K444DRAFT_534968</name>
</gene>
<protein>
    <submittedName>
        <fullName evidence="2">Glycosyltransferase family 8 protein</fullName>
    </submittedName>
</protein>
<dbReference type="OrthoDB" id="2014201at2759"/>
<name>A0A2J6T1V3_9HELO</name>
<dbReference type="GeneID" id="36583327"/>
<dbReference type="SUPFAM" id="SSF53448">
    <property type="entry name" value="Nucleotide-diphospho-sugar transferases"/>
    <property type="match status" value="1"/>
</dbReference>
<reference evidence="2 3" key="1">
    <citation type="submission" date="2016-04" db="EMBL/GenBank/DDBJ databases">
        <title>A degradative enzymes factory behind the ericoid mycorrhizal symbiosis.</title>
        <authorList>
            <consortium name="DOE Joint Genome Institute"/>
            <person name="Martino E."/>
            <person name="Morin E."/>
            <person name="Grelet G."/>
            <person name="Kuo A."/>
            <person name="Kohler A."/>
            <person name="Daghino S."/>
            <person name="Barry K."/>
            <person name="Choi C."/>
            <person name="Cichocki N."/>
            <person name="Clum A."/>
            <person name="Copeland A."/>
            <person name="Hainaut M."/>
            <person name="Haridas S."/>
            <person name="Labutti K."/>
            <person name="Lindquist E."/>
            <person name="Lipzen A."/>
            <person name="Khouja H.-R."/>
            <person name="Murat C."/>
            <person name="Ohm R."/>
            <person name="Olson A."/>
            <person name="Spatafora J."/>
            <person name="Veneault-Fourrey C."/>
            <person name="Henrissat B."/>
            <person name="Grigoriev I."/>
            <person name="Martin F."/>
            <person name="Perotto S."/>
        </authorList>
    </citation>
    <scope>NUCLEOTIDE SEQUENCE [LARGE SCALE GENOMIC DNA]</scope>
    <source>
        <strain evidence="2 3">E</strain>
    </source>
</reference>
<dbReference type="Gene3D" id="3.90.550.10">
    <property type="entry name" value="Spore Coat Polysaccharide Biosynthesis Protein SpsA, Chain A"/>
    <property type="match status" value="1"/>
</dbReference>
<organism evidence="2 3">
    <name type="scientific">Hyaloscypha bicolor E</name>
    <dbReference type="NCBI Taxonomy" id="1095630"/>
    <lineage>
        <taxon>Eukaryota</taxon>
        <taxon>Fungi</taxon>
        <taxon>Dikarya</taxon>
        <taxon>Ascomycota</taxon>
        <taxon>Pezizomycotina</taxon>
        <taxon>Leotiomycetes</taxon>
        <taxon>Helotiales</taxon>
        <taxon>Hyaloscyphaceae</taxon>
        <taxon>Hyaloscypha</taxon>
        <taxon>Hyaloscypha bicolor</taxon>
    </lineage>
</organism>
<dbReference type="AlphaFoldDB" id="A0A2J6T1V3"/>
<evidence type="ECO:0000256" key="1">
    <source>
        <dbReference type="SAM" id="MobiDB-lite"/>
    </source>
</evidence>
<dbReference type="Proteomes" id="UP000235371">
    <property type="component" value="Unassembled WGS sequence"/>
</dbReference>
<dbReference type="EMBL" id="KZ613847">
    <property type="protein sequence ID" value="PMD56923.1"/>
    <property type="molecule type" value="Genomic_DNA"/>
</dbReference>
<dbReference type="STRING" id="1095630.A0A2J6T1V3"/>
<dbReference type="PANTHER" id="PTHR11183">
    <property type="entry name" value="GLYCOGENIN SUBFAMILY MEMBER"/>
    <property type="match status" value="1"/>
</dbReference>
<sequence>MGENTSNSDRLPTFAWVTLVTRASYLPGATLLAHSLKKHQSKYPLIVLTTPDFEKSHVSTLQQECILTNSRHIQISPLVPPAHNLPETLIAPRFEDTWSKLRVFELHKYGCEKLVFLDADMLVRRNMDELFDMGLPGRDWIAANHACVCNLDHDSWAPEEWNKENCAYTGLSPESPPTPVPSPGGSNGKRTHALLNSGLFIFQPSQSQWEEMIKFLNENEEVKTYLFPDQDFLGDFFKGRWKSLSWKYNALKTMRYWHKNLWVDEEVRNLHYIVDKPWSRRIGSDGIAGHLGKDGMTHQWWWDEFEQWEREREKMGKSKILEIMRTAVAKPLQNGQD</sequence>
<dbReference type="Pfam" id="PF01501">
    <property type="entry name" value="Glyco_transf_8"/>
    <property type="match status" value="1"/>
</dbReference>
<evidence type="ECO:0000313" key="2">
    <source>
        <dbReference type="EMBL" id="PMD56923.1"/>
    </source>
</evidence>
<dbReference type="GO" id="GO:0016757">
    <property type="term" value="F:glycosyltransferase activity"/>
    <property type="evidence" value="ECO:0007669"/>
    <property type="project" value="InterPro"/>
</dbReference>